<name>A0A1P8WRS1_9PLAN</name>
<dbReference type="EMBL" id="CP017641">
    <property type="protein sequence ID" value="APZ96750.1"/>
    <property type="molecule type" value="Genomic_DNA"/>
</dbReference>
<accession>A0A1P8WRS1</accession>
<protein>
    <submittedName>
        <fullName evidence="1">Uncharacterized protein</fullName>
    </submittedName>
</protein>
<keyword evidence="2" id="KW-1185">Reference proteome</keyword>
<reference evidence="1 2" key="1">
    <citation type="journal article" date="2016" name="Front. Microbiol.">
        <title>Fuerstia marisgermanicae gen. nov., sp. nov., an Unusual Member of the Phylum Planctomycetes from the German Wadden Sea.</title>
        <authorList>
            <person name="Kohn T."/>
            <person name="Heuer A."/>
            <person name="Jogler M."/>
            <person name="Vollmers J."/>
            <person name="Boedeker C."/>
            <person name="Bunk B."/>
            <person name="Rast P."/>
            <person name="Borchert D."/>
            <person name="Glockner I."/>
            <person name="Freese H.M."/>
            <person name="Klenk H.P."/>
            <person name="Overmann J."/>
            <person name="Kaster A.K."/>
            <person name="Rohde M."/>
            <person name="Wiegand S."/>
            <person name="Jogler C."/>
        </authorList>
    </citation>
    <scope>NUCLEOTIDE SEQUENCE [LARGE SCALE GENOMIC DNA]</scope>
    <source>
        <strain evidence="1 2">NH11</strain>
    </source>
</reference>
<proteinExistence type="predicted"/>
<organism evidence="1 2">
    <name type="scientific">Fuerstiella marisgermanici</name>
    <dbReference type="NCBI Taxonomy" id="1891926"/>
    <lineage>
        <taxon>Bacteria</taxon>
        <taxon>Pseudomonadati</taxon>
        <taxon>Planctomycetota</taxon>
        <taxon>Planctomycetia</taxon>
        <taxon>Planctomycetales</taxon>
        <taxon>Planctomycetaceae</taxon>
        <taxon>Fuerstiella</taxon>
    </lineage>
</organism>
<evidence type="ECO:0000313" key="2">
    <source>
        <dbReference type="Proteomes" id="UP000187735"/>
    </source>
</evidence>
<dbReference type="Proteomes" id="UP000187735">
    <property type="component" value="Chromosome"/>
</dbReference>
<dbReference type="STRING" id="1891926.Fuma_06423"/>
<sequence>MKNCLPDILAAFRESLECIGLCQECDATKDQILRRLEDAMILVGRDHGFTRHDLSIRSDGGGK</sequence>
<evidence type="ECO:0000313" key="1">
    <source>
        <dbReference type="EMBL" id="APZ96750.1"/>
    </source>
</evidence>
<dbReference type="KEGG" id="fmr:Fuma_06423"/>
<gene>
    <name evidence="1" type="ORF">Fuma_06423</name>
</gene>
<dbReference type="AlphaFoldDB" id="A0A1P8WRS1"/>